<dbReference type="GO" id="GO:0005506">
    <property type="term" value="F:iron ion binding"/>
    <property type="evidence" value="ECO:0007669"/>
    <property type="project" value="InterPro"/>
</dbReference>
<dbReference type="InterPro" id="IPR051811">
    <property type="entry name" value="Cytochrome_c550/c551-like"/>
</dbReference>
<evidence type="ECO:0000256" key="8">
    <source>
        <dbReference type="SAM" id="SignalP"/>
    </source>
</evidence>
<dbReference type="Proteomes" id="UP000596827">
    <property type="component" value="Unassembled WGS sequence"/>
</dbReference>
<feature type="domain" description="Cytochrome c" evidence="9">
    <location>
        <begin position="46"/>
        <end position="133"/>
    </location>
</feature>
<evidence type="ECO:0000313" key="11">
    <source>
        <dbReference type="Proteomes" id="UP000596827"/>
    </source>
</evidence>
<evidence type="ECO:0000256" key="4">
    <source>
        <dbReference type="ARBA" id="ARBA00022982"/>
    </source>
</evidence>
<dbReference type="InterPro" id="IPR036909">
    <property type="entry name" value="Cyt_c-like_dom_sf"/>
</dbReference>
<feature type="signal peptide" evidence="8">
    <location>
        <begin position="1"/>
        <end position="32"/>
    </location>
</feature>
<proteinExistence type="predicted"/>
<dbReference type="PANTHER" id="PTHR37823:SF1">
    <property type="entry name" value="CYTOCHROME C-553-LIKE"/>
    <property type="match status" value="1"/>
</dbReference>
<comment type="caution">
    <text evidence="10">The sequence shown here is derived from an EMBL/GenBank/DDBJ whole genome shotgun (WGS) entry which is preliminary data.</text>
</comment>
<evidence type="ECO:0000256" key="3">
    <source>
        <dbReference type="ARBA" id="ARBA00022723"/>
    </source>
</evidence>
<dbReference type="PROSITE" id="PS51007">
    <property type="entry name" value="CYTC"/>
    <property type="match status" value="2"/>
</dbReference>
<dbReference type="EMBL" id="JACORU010000001">
    <property type="protein sequence ID" value="MBC5764020.1"/>
    <property type="molecule type" value="Genomic_DNA"/>
</dbReference>
<keyword evidence="2 6" id="KW-0349">Heme</keyword>
<dbReference type="GO" id="GO:0009055">
    <property type="term" value="F:electron transfer activity"/>
    <property type="evidence" value="ECO:0007669"/>
    <property type="project" value="InterPro"/>
</dbReference>
<dbReference type="RefSeq" id="WP_187080428.1">
    <property type="nucleotide sequence ID" value="NZ_JACORU010000001.1"/>
</dbReference>
<sequence>MSRRRSRALAALAALGAAWLLTGCGQEQPVHAAVRGAAPAVPVSAEVLEQGRKVWNYRCYFCHGYSGDAKTLATSYLDPKPRDFTQVSGDTLTYERMMSALKDGRPGTAMKSFVGIISPQDMHAVTEFVRHEFMRNKAVNTQYHTAENGWPNHERNAVAFPFARGDIAIDTPWDKLDETQQKGKRLFMTACITCHDHGRVETPGTVWESRAVSYPRDAYCTSCHQDVPRSAPQGAAHPQRPATHTFSEPDGSVPVRKPHAGDPVAQTFLVHDKAPAMKNPSAKELRGEHLFQKNCAFCHAADGTSKSWIGSFLEPHPRDLTSSDEMKGMTRERLARSISQGLPGTSMPAWNGVMPKEDIDALVAYIAKAFHPVPN</sequence>
<name>A0A923M609_9BURK</name>
<dbReference type="PRINTS" id="PR00605">
    <property type="entry name" value="CYTCHROMECIC"/>
</dbReference>
<evidence type="ECO:0000256" key="7">
    <source>
        <dbReference type="SAM" id="MobiDB-lite"/>
    </source>
</evidence>
<feature type="chain" id="PRO_5037104082" evidence="8">
    <location>
        <begin position="33"/>
        <end position="375"/>
    </location>
</feature>
<keyword evidence="11" id="KW-1185">Reference proteome</keyword>
<feature type="domain" description="Cytochrome c" evidence="9">
    <location>
        <begin position="282"/>
        <end position="370"/>
    </location>
</feature>
<dbReference type="Gene3D" id="1.10.760.10">
    <property type="entry name" value="Cytochrome c-like domain"/>
    <property type="match status" value="2"/>
</dbReference>
<keyword evidence="1" id="KW-0813">Transport</keyword>
<dbReference type="InterPro" id="IPR009056">
    <property type="entry name" value="Cyt_c-like_dom"/>
</dbReference>
<dbReference type="GO" id="GO:0020037">
    <property type="term" value="F:heme binding"/>
    <property type="evidence" value="ECO:0007669"/>
    <property type="project" value="InterPro"/>
</dbReference>
<feature type="region of interest" description="Disordered" evidence="7">
    <location>
        <begin position="225"/>
        <end position="258"/>
    </location>
</feature>
<keyword evidence="3 6" id="KW-0479">Metal-binding</keyword>
<dbReference type="InterPro" id="IPR036280">
    <property type="entry name" value="Multihaem_cyt_sf"/>
</dbReference>
<keyword evidence="4" id="KW-0249">Electron transport</keyword>
<keyword evidence="8" id="KW-0732">Signal</keyword>
<dbReference type="InterPro" id="IPR008168">
    <property type="entry name" value="Cyt_C_IC"/>
</dbReference>
<organism evidence="10 11">
    <name type="scientific">Ramlibacter albus</name>
    <dbReference type="NCBI Taxonomy" id="2079448"/>
    <lineage>
        <taxon>Bacteria</taxon>
        <taxon>Pseudomonadati</taxon>
        <taxon>Pseudomonadota</taxon>
        <taxon>Betaproteobacteria</taxon>
        <taxon>Burkholderiales</taxon>
        <taxon>Comamonadaceae</taxon>
        <taxon>Ramlibacter</taxon>
    </lineage>
</organism>
<evidence type="ECO:0000256" key="2">
    <source>
        <dbReference type="ARBA" id="ARBA00022617"/>
    </source>
</evidence>
<dbReference type="AlphaFoldDB" id="A0A923M609"/>
<evidence type="ECO:0000256" key="5">
    <source>
        <dbReference type="ARBA" id="ARBA00023004"/>
    </source>
</evidence>
<dbReference type="SUPFAM" id="SSF46626">
    <property type="entry name" value="Cytochrome c"/>
    <property type="match status" value="2"/>
</dbReference>
<dbReference type="PANTHER" id="PTHR37823">
    <property type="entry name" value="CYTOCHROME C-553-LIKE"/>
    <property type="match status" value="1"/>
</dbReference>
<accession>A0A923M609</accession>
<evidence type="ECO:0000313" key="10">
    <source>
        <dbReference type="EMBL" id="MBC5764020.1"/>
    </source>
</evidence>
<dbReference type="SUPFAM" id="SSF48695">
    <property type="entry name" value="Multiheme cytochromes"/>
    <property type="match status" value="1"/>
</dbReference>
<dbReference type="Pfam" id="PF13442">
    <property type="entry name" value="Cytochrome_CBB3"/>
    <property type="match status" value="2"/>
</dbReference>
<evidence type="ECO:0000256" key="6">
    <source>
        <dbReference type="PROSITE-ProRule" id="PRU00433"/>
    </source>
</evidence>
<keyword evidence="5 6" id="KW-0408">Iron</keyword>
<reference evidence="10" key="1">
    <citation type="submission" date="2020-08" db="EMBL/GenBank/DDBJ databases">
        <title>Ramlibacter sp. GTP1 16S ribosomal RNA gene genome sequencing and assembly.</title>
        <authorList>
            <person name="Kang M."/>
        </authorList>
    </citation>
    <scope>NUCLEOTIDE SEQUENCE</scope>
    <source>
        <strain evidence="10">GTP1</strain>
    </source>
</reference>
<gene>
    <name evidence="10" type="ORF">H8R02_06130</name>
</gene>
<evidence type="ECO:0000256" key="1">
    <source>
        <dbReference type="ARBA" id="ARBA00022448"/>
    </source>
</evidence>
<evidence type="ECO:0000259" key="9">
    <source>
        <dbReference type="PROSITE" id="PS51007"/>
    </source>
</evidence>
<dbReference type="PROSITE" id="PS51257">
    <property type="entry name" value="PROKAR_LIPOPROTEIN"/>
    <property type="match status" value="1"/>
</dbReference>
<protein>
    <submittedName>
        <fullName evidence="10">Cytochrome c</fullName>
    </submittedName>
</protein>